<feature type="chain" id="PRO_5041929038" description="Succinate-semialdehyde dehydrogenase, mitochondrial" evidence="5">
    <location>
        <begin position="24"/>
        <end position="574"/>
    </location>
</feature>
<organism evidence="7 8">
    <name type="scientific">Cylindrotheca closterium</name>
    <dbReference type="NCBI Taxonomy" id="2856"/>
    <lineage>
        <taxon>Eukaryota</taxon>
        <taxon>Sar</taxon>
        <taxon>Stramenopiles</taxon>
        <taxon>Ochrophyta</taxon>
        <taxon>Bacillariophyta</taxon>
        <taxon>Bacillariophyceae</taxon>
        <taxon>Bacillariophycidae</taxon>
        <taxon>Bacillariales</taxon>
        <taxon>Bacillariaceae</taxon>
        <taxon>Cylindrotheca</taxon>
    </lineage>
</organism>
<dbReference type="InterPro" id="IPR016160">
    <property type="entry name" value="Ald_DH_CS_CYS"/>
</dbReference>
<dbReference type="EMBL" id="CAKOGP040002180">
    <property type="protein sequence ID" value="CAJ1964305.1"/>
    <property type="molecule type" value="Genomic_DNA"/>
</dbReference>
<dbReference type="Gene3D" id="3.40.605.10">
    <property type="entry name" value="Aldehyde Dehydrogenase, Chain A, domain 1"/>
    <property type="match status" value="1"/>
</dbReference>
<reference evidence="7" key="1">
    <citation type="submission" date="2023-08" db="EMBL/GenBank/DDBJ databases">
        <authorList>
            <person name="Audoor S."/>
            <person name="Bilcke G."/>
        </authorList>
    </citation>
    <scope>NUCLEOTIDE SEQUENCE</scope>
</reference>
<dbReference type="PROSITE" id="PS00070">
    <property type="entry name" value="ALDEHYDE_DEHYDR_CYS"/>
    <property type="match status" value="1"/>
</dbReference>
<dbReference type="InterPro" id="IPR050740">
    <property type="entry name" value="Aldehyde_DH_Superfamily"/>
</dbReference>
<evidence type="ECO:0000256" key="2">
    <source>
        <dbReference type="ARBA" id="ARBA00019842"/>
    </source>
</evidence>
<evidence type="ECO:0000256" key="4">
    <source>
        <dbReference type="ARBA" id="ARBA00030806"/>
    </source>
</evidence>
<name>A0AAD2G653_9STRA</name>
<keyword evidence="3" id="KW-0560">Oxidoreductase</keyword>
<dbReference type="AlphaFoldDB" id="A0AAD2G653"/>
<dbReference type="InterPro" id="IPR016161">
    <property type="entry name" value="Ald_DH/histidinol_DH"/>
</dbReference>
<dbReference type="Gene3D" id="3.40.309.10">
    <property type="entry name" value="Aldehyde Dehydrogenase, Chain A, domain 2"/>
    <property type="match status" value="1"/>
</dbReference>
<keyword evidence="5" id="KW-0732">Signal</keyword>
<evidence type="ECO:0000313" key="7">
    <source>
        <dbReference type="EMBL" id="CAJ1964305.1"/>
    </source>
</evidence>
<dbReference type="PANTHER" id="PTHR43353:SF5">
    <property type="entry name" value="SUCCINATE-SEMIALDEHYDE DEHYDROGENASE, MITOCHONDRIAL"/>
    <property type="match status" value="1"/>
</dbReference>
<gene>
    <name evidence="7" type="ORF">CYCCA115_LOCUS20566</name>
</gene>
<dbReference type="PROSITE" id="PS51257">
    <property type="entry name" value="PROKAR_LIPOPROTEIN"/>
    <property type="match status" value="1"/>
</dbReference>
<dbReference type="InterPro" id="IPR015590">
    <property type="entry name" value="Aldehyde_DH_dom"/>
</dbReference>
<feature type="signal peptide" evidence="5">
    <location>
        <begin position="1"/>
        <end position="23"/>
    </location>
</feature>
<evidence type="ECO:0000256" key="5">
    <source>
        <dbReference type="SAM" id="SignalP"/>
    </source>
</evidence>
<comment type="caution">
    <text evidence="7">The sequence shown here is derived from an EMBL/GenBank/DDBJ whole genome shotgun (WGS) entry which is preliminary data.</text>
</comment>
<feature type="domain" description="Aldehyde dehydrogenase" evidence="6">
    <location>
        <begin position="78"/>
        <end position="544"/>
    </location>
</feature>
<dbReference type="PANTHER" id="PTHR43353">
    <property type="entry name" value="SUCCINATE-SEMIALDEHYDE DEHYDROGENASE, MITOCHONDRIAL"/>
    <property type="match status" value="1"/>
</dbReference>
<dbReference type="GO" id="GO:0004777">
    <property type="term" value="F:succinate-semialdehyde dehydrogenase (NAD+) activity"/>
    <property type="evidence" value="ECO:0007669"/>
    <property type="project" value="UniProtKB-EC"/>
</dbReference>
<evidence type="ECO:0000256" key="3">
    <source>
        <dbReference type="ARBA" id="ARBA00023002"/>
    </source>
</evidence>
<evidence type="ECO:0000259" key="6">
    <source>
        <dbReference type="Pfam" id="PF00171"/>
    </source>
</evidence>
<evidence type="ECO:0000256" key="1">
    <source>
        <dbReference type="ARBA" id="ARBA00013051"/>
    </source>
</evidence>
<dbReference type="SUPFAM" id="SSF53720">
    <property type="entry name" value="ALDH-like"/>
    <property type="match status" value="1"/>
</dbReference>
<dbReference type="InterPro" id="IPR016163">
    <property type="entry name" value="Ald_DH_C"/>
</dbReference>
<proteinExistence type="predicted"/>
<dbReference type="Proteomes" id="UP001295423">
    <property type="component" value="Unassembled WGS sequence"/>
</dbReference>
<sequence>MKFSSHCLVGLLASSMMATGVVGQSCSATDPTCANIPYEMDFVAPKLTLHGKVIESHKDATDAMVTGCCSSDDNTSLTPEEIGKIPQMNADLTMQVLEDAKNAWKGGSGTWPQMSLKERMTAIINLLDELKTQRETIVRTLMWEIGKNRKDAESEFDRTLQFCNQLLDTVSKHPEYHGHWESVGSTHAFIKRAAIGIIMCLGPMNYPLNETYATLIPALLMGNVAIMKVPTVGGLSHLLTMEAFAKALPPGAMNFVSGRGRETMPPLMKTGDIDGLAFIGGSRAADDLIKQHPRPHRLKVFLQLEAKNMGIFLPSIFESKDEMSKALDQAMLGALSFNGQRCTALKLFFVPQKQGSAFATMMAKRVEEMSVGLPWQNWSSDESKSPSYSKITPLPDRKKVEYMQKLIQDAVSKGAKIINENGGEVIGGLKSSLMVPAVVYPVTPDMDLYYEEQFGPIIPIATYDSLDTILDYGHNGDFGQQVAIFSSESNSDDTSMLVDQFSSVFGKININSQCGRSPDTIPFSGRRSSAMGVMSVEHALQEFSIPTVVSYKESPSTAKLVKKVESSSKFFEAL</sequence>
<evidence type="ECO:0000313" key="8">
    <source>
        <dbReference type="Proteomes" id="UP001295423"/>
    </source>
</evidence>
<dbReference type="Pfam" id="PF00171">
    <property type="entry name" value="Aldedh"/>
    <property type="match status" value="1"/>
</dbReference>
<dbReference type="EC" id="1.2.1.24" evidence="1"/>
<accession>A0AAD2G653</accession>
<protein>
    <recommendedName>
        <fullName evidence="2">Succinate-semialdehyde dehydrogenase, mitochondrial</fullName>
        <ecNumber evidence="1">1.2.1.24</ecNumber>
    </recommendedName>
    <alternativeName>
        <fullName evidence="4">NAD(+)-dependent succinic semialdehyde dehydrogenase</fullName>
    </alternativeName>
</protein>
<dbReference type="InterPro" id="IPR016162">
    <property type="entry name" value="Ald_DH_N"/>
</dbReference>
<keyword evidence="8" id="KW-1185">Reference proteome</keyword>